<evidence type="ECO:0000256" key="1">
    <source>
        <dbReference type="SAM" id="Phobius"/>
    </source>
</evidence>
<keyword evidence="3" id="KW-1185">Reference proteome</keyword>
<evidence type="ECO:0000313" key="2">
    <source>
        <dbReference type="EMBL" id="KRM31250.1"/>
    </source>
</evidence>
<protein>
    <submittedName>
        <fullName evidence="2">Uncharacterized protein</fullName>
    </submittedName>
</protein>
<keyword evidence="1" id="KW-0812">Transmembrane</keyword>
<feature type="transmembrane region" description="Helical" evidence="1">
    <location>
        <begin position="5"/>
        <end position="21"/>
    </location>
</feature>
<proteinExistence type="predicted"/>
<reference evidence="2 3" key="1">
    <citation type="journal article" date="2015" name="Genome Announc.">
        <title>Expanding the biotechnology potential of lactobacilli through comparative genomics of 213 strains and associated genera.</title>
        <authorList>
            <person name="Sun Z."/>
            <person name="Harris H.M."/>
            <person name="McCann A."/>
            <person name="Guo C."/>
            <person name="Argimon S."/>
            <person name="Zhang W."/>
            <person name="Yang X."/>
            <person name="Jeffery I.B."/>
            <person name="Cooney J.C."/>
            <person name="Kagawa T.F."/>
            <person name="Liu W."/>
            <person name="Song Y."/>
            <person name="Salvetti E."/>
            <person name="Wrobel A."/>
            <person name="Rasinkangas P."/>
            <person name="Parkhill J."/>
            <person name="Rea M.C."/>
            <person name="O'Sullivan O."/>
            <person name="Ritari J."/>
            <person name="Douillard F.P."/>
            <person name="Paul Ross R."/>
            <person name="Yang R."/>
            <person name="Briner A.E."/>
            <person name="Felis G.E."/>
            <person name="de Vos W.M."/>
            <person name="Barrangou R."/>
            <person name="Klaenhammer T.R."/>
            <person name="Caufield P.W."/>
            <person name="Cui Y."/>
            <person name="Zhang H."/>
            <person name="O'Toole P.W."/>
        </authorList>
    </citation>
    <scope>NUCLEOTIDE SEQUENCE [LARGE SCALE GENOMIC DNA]</scope>
    <source>
        <strain evidence="2 3">DSM 15836</strain>
    </source>
</reference>
<keyword evidence="1" id="KW-0472">Membrane</keyword>
<sequence length="50" mass="5859">MKGKMWLAIIIAVLVLLSIIYEYMTHSFSWGIILLQVLFLVYALLQFNKL</sequence>
<comment type="caution">
    <text evidence="2">The sequence shown here is derived from an EMBL/GenBank/DDBJ whole genome shotgun (WGS) entry which is preliminary data.</text>
</comment>
<evidence type="ECO:0000313" key="3">
    <source>
        <dbReference type="Proteomes" id="UP000051217"/>
    </source>
</evidence>
<organism evidence="2 3">
    <name type="scientific">Ligilactobacillus acidipiscis DSM 15836</name>
    <dbReference type="NCBI Taxonomy" id="1423716"/>
    <lineage>
        <taxon>Bacteria</taxon>
        <taxon>Bacillati</taxon>
        <taxon>Bacillota</taxon>
        <taxon>Bacilli</taxon>
        <taxon>Lactobacillales</taxon>
        <taxon>Lactobacillaceae</taxon>
        <taxon>Ligilactobacillus</taxon>
    </lineage>
</organism>
<keyword evidence="1" id="KW-1133">Transmembrane helix</keyword>
<accession>A0ABR5PN85</accession>
<dbReference type="EMBL" id="AZFI01000009">
    <property type="protein sequence ID" value="KRM31250.1"/>
    <property type="molecule type" value="Genomic_DNA"/>
</dbReference>
<dbReference type="Proteomes" id="UP000051217">
    <property type="component" value="Unassembled WGS sequence"/>
</dbReference>
<name>A0ABR5PN85_9LACO</name>
<feature type="transmembrane region" description="Helical" evidence="1">
    <location>
        <begin position="27"/>
        <end position="45"/>
    </location>
</feature>
<gene>
    <name evidence="2" type="ORF">FC65_GL002207</name>
</gene>